<dbReference type="SUPFAM" id="SSF54909">
    <property type="entry name" value="Dimeric alpha+beta barrel"/>
    <property type="match status" value="1"/>
</dbReference>
<dbReference type="Gene3D" id="3.30.70.100">
    <property type="match status" value="1"/>
</dbReference>
<proteinExistence type="inferred from homology"/>
<dbReference type="Pfam" id="PF07110">
    <property type="entry name" value="EthD"/>
    <property type="match status" value="1"/>
</dbReference>
<evidence type="ECO:0000313" key="3">
    <source>
        <dbReference type="EMBL" id="WPG99109.1"/>
    </source>
</evidence>
<evidence type="ECO:0000313" key="4">
    <source>
        <dbReference type="Proteomes" id="UP001303373"/>
    </source>
</evidence>
<evidence type="ECO:0000256" key="1">
    <source>
        <dbReference type="ARBA" id="ARBA00005986"/>
    </source>
</evidence>
<dbReference type="InterPro" id="IPR011008">
    <property type="entry name" value="Dimeric_a/b-barrel"/>
</dbReference>
<dbReference type="Proteomes" id="UP001303373">
    <property type="component" value="Chromosome 3"/>
</dbReference>
<organism evidence="3 4">
    <name type="scientific">Acrodontium crateriforme</name>
    <dbReference type="NCBI Taxonomy" id="150365"/>
    <lineage>
        <taxon>Eukaryota</taxon>
        <taxon>Fungi</taxon>
        <taxon>Dikarya</taxon>
        <taxon>Ascomycota</taxon>
        <taxon>Pezizomycotina</taxon>
        <taxon>Dothideomycetes</taxon>
        <taxon>Dothideomycetidae</taxon>
        <taxon>Mycosphaerellales</taxon>
        <taxon>Teratosphaeriaceae</taxon>
        <taxon>Acrodontium</taxon>
    </lineage>
</organism>
<keyword evidence="4" id="KW-1185">Reference proteome</keyword>
<accession>A0AAQ3M065</accession>
<comment type="similarity">
    <text evidence="1">Belongs to the tpcK family.</text>
</comment>
<sequence length="146" mass="16756">MAESPLDTVPGRIVKYTMELYRKDGVSAEAFDDWFTNTVAPKAVPVYQKHNVIKFALYRTDHKVSTAFQGMMEQARPGWKVSDCDVVLEHWVHDMHTIMAHSQDPEWAREVLKDQELWVDLSKSTIHIGYDTTYLENGAIMNLGGR</sequence>
<evidence type="ECO:0000259" key="2">
    <source>
        <dbReference type="Pfam" id="PF07110"/>
    </source>
</evidence>
<dbReference type="EMBL" id="CP138582">
    <property type="protein sequence ID" value="WPG99109.1"/>
    <property type="molecule type" value="Genomic_DNA"/>
</dbReference>
<dbReference type="GO" id="GO:0016491">
    <property type="term" value="F:oxidoreductase activity"/>
    <property type="evidence" value="ECO:0007669"/>
    <property type="project" value="InterPro"/>
</dbReference>
<gene>
    <name evidence="3" type="ORF">R9X50_00191800</name>
</gene>
<reference evidence="3 4" key="1">
    <citation type="submission" date="2023-11" db="EMBL/GenBank/DDBJ databases">
        <title>An acidophilic fungus is an integral part of prey digestion in a carnivorous sundew plant.</title>
        <authorList>
            <person name="Tsai I.J."/>
        </authorList>
    </citation>
    <scope>NUCLEOTIDE SEQUENCE [LARGE SCALE GENOMIC DNA]</scope>
    <source>
        <strain evidence="3">169a</strain>
    </source>
</reference>
<protein>
    <recommendedName>
        <fullName evidence="2">EthD domain-containing protein</fullName>
    </recommendedName>
</protein>
<feature type="domain" description="EthD" evidence="2">
    <location>
        <begin position="23"/>
        <end position="122"/>
    </location>
</feature>
<dbReference type="InterPro" id="IPR009799">
    <property type="entry name" value="EthD_dom"/>
</dbReference>
<name>A0AAQ3M065_9PEZI</name>
<dbReference type="AlphaFoldDB" id="A0AAQ3M065"/>